<feature type="region of interest" description="Disordered" evidence="1">
    <location>
        <begin position="147"/>
        <end position="182"/>
    </location>
</feature>
<dbReference type="SUPFAM" id="SSF55961">
    <property type="entry name" value="Bet v1-like"/>
    <property type="match status" value="1"/>
</dbReference>
<gene>
    <name evidence="3" type="ORF">HBA54_00820</name>
</gene>
<keyword evidence="2" id="KW-1133">Transmembrane helix</keyword>
<evidence type="ECO:0000256" key="1">
    <source>
        <dbReference type="SAM" id="MobiDB-lite"/>
    </source>
</evidence>
<dbReference type="EMBL" id="JAAQPH010000001">
    <property type="protein sequence ID" value="NIA67129.1"/>
    <property type="molecule type" value="Genomic_DNA"/>
</dbReference>
<dbReference type="InterPro" id="IPR010419">
    <property type="entry name" value="CO_DH_gsu"/>
</dbReference>
<dbReference type="AlphaFoldDB" id="A0A967EV07"/>
<name>A0A967EV07_9PROT</name>
<dbReference type="Pfam" id="PF06240">
    <property type="entry name" value="COXG"/>
    <property type="match status" value="1"/>
</dbReference>
<proteinExistence type="predicted"/>
<organism evidence="3 4">
    <name type="scientific">Pelagibius litoralis</name>
    <dbReference type="NCBI Taxonomy" id="374515"/>
    <lineage>
        <taxon>Bacteria</taxon>
        <taxon>Pseudomonadati</taxon>
        <taxon>Pseudomonadota</taxon>
        <taxon>Alphaproteobacteria</taxon>
        <taxon>Rhodospirillales</taxon>
        <taxon>Rhodovibrionaceae</taxon>
        <taxon>Pelagibius</taxon>
    </lineage>
</organism>
<comment type="caution">
    <text evidence="3">The sequence shown here is derived from an EMBL/GenBank/DDBJ whole genome shotgun (WGS) entry which is preliminary data.</text>
</comment>
<feature type="transmembrane region" description="Helical" evidence="2">
    <location>
        <begin position="192"/>
        <end position="211"/>
    </location>
</feature>
<feature type="compositionally biased region" description="Low complexity" evidence="1">
    <location>
        <begin position="148"/>
        <end position="166"/>
    </location>
</feature>
<evidence type="ECO:0000313" key="3">
    <source>
        <dbReference type="EMBL" id="NIA67129.1"/>
    </source>
</evidence>
<dbReference type="PANTHER" id="PTHR38588:SF1">
    <property type="entry name" value="BLL0334 PROTEIN"/>
    <property type="match status" value="1"/>
</dbReference>
<dbReference type="RefSeq" id="WP_167220411.1">
    <property type="nucleotide sequence ID" value="NZ_JAAQPH010000001.1"/>
</dbReference>
<keyword evidence="2" id="KW-0472">Membrane</keyword>
<reference evidence="3" key="1">
    <citation type="submission" date="2020-03" db="EMBL/GenBank/DDBJ databases">
        <title>Genome of Pelagibius litoralis DSM 21314T.</title>
        <authorList>
            <person name="Wang G."/>
        </authorList>
    </citation>
    <scope>NUCLEOTIDE SEQUENCE</scope>
    <source>
        <strain evidence="3">DSM 21314</strain>
    </source>
</reference>
<evidence type="ECO:0000313" key="4">
    <source>
        <dbReference type="Proteomes" id="UP000761264"/>
    </source>
</evidence>
<evidence type="ECO:0000256" key="2">
    <source>
        <dbReference type="SAM" id="Phobius"/>
    </source>
</evidence>
<dbReference type="Gene3D" id="3.30.530.20">
    <property type="match status" value="1"/>
</dbReference>
<dbReference type="CDD" id="cd05018">
    <property type="entry name" value="CoxG"/>
    <property type="match status" value="1"/>
</dbReference>
<keyword evidence="4" id="KW-1185">Reference proteome</keyword>
<dbReference type="Proteomes" id="UP000761264">
    <property type="component" value="Unassembled WGS sequence"/>
</dbReference>
<dbReference type="InterPro" id="IPR023393">
    <property type="entry name" value="START-like_dom_sf"/>
</dbReference>
<dbReference type="PANTHER" id="PTHR38588">
    <property type="entry name" value="BLL0334 PROTEIN"/>
    <property type="match status" value="1"/>
</dbReference>
<protein>
    <submittedName>
        <fullName evidence="3">Carbon monoxide dehydrogenase subunit G</fullName>
    </submittedName>
</protein>
<sequence>MKMTGQYRIEATKEAVWTALNDVEVLRVCIPGVEEIEKTSDTSFTAKVRAKVGPVSARFAGNVTLSDLDPPNGYTISGEGKGGAAGFAKGGAKVHLEEDGGATLLNYDVDAQVGGKLAQIGSRLIDGTAKKMADDFFSRFAETVSGGAPETEAAAPQEPAHPAAQQKDAVPAESTSAPDADADADVGAGASMGVWVTGILVAVLILVAIFAL</sequence>
<accession>A0A967EV07</accession>
<keyword evidence="2" id="KW-0812">Transmembrane</keyword>